<keyword evidence="2" id="KW-1185">Reference proteome</keyword>
<gene>
    <name evidence="1" type="ORF">AB0A88_32095</name>
</gene>
<dbReference type="Gene3D" id="2.60.120.260">
    <property type="entry name" value="Galactose-binding domain-like"/>
    <property type="match status" value="1"/>
</dbReference>
<protein>
    <submittedName>
        <fullName evidence="1">Uncharacterized protein</fullName>
    </submittedName>
</protein>
<dbReference type="EMBL" id="JBEZAE010000029">
    <property type="protein sequence ID" value="MEU7074745.1"/>
    <property type="molecule type" value="Genomic_DNA"/>
</dbReference>
<name>A0ABV3CKZ6_9ACTN</name>
<sequence>MINTASVTVAAQPGPFAQMRTGVVASFTANEAQISAGGSTFPAAYLEGVNLSAGALVACLYQGGSWLVLGVLAGVGPNLLAAGNPNFEASPPGLFPDLWFQANLSGVAAIAVVDEPGAPVGSQVAAVSGPAVGTQSYLYSQPIQVTSGDQFAVSAYAGGDYQPSDALTADAALVALWFANETNLYPTTSAVDIVIATATDLVQSPPYTTLGGTVTAPVTGFMRIALRSTTEASQRVLWDGVIVREL</sequence>
<evidence type="ECO:0000313" key="1">
    <source>
        <dbReference type="EMBL" id="MEU7074745.1"/>
    </source>
</evidence>
<dbReference type="RefSeq" id="WP_358477219.1">
    <property type="nucleotide sequence ID" value="NZ_JBEZAE010000029.1"/>
</dbReference>
<organism evidence="1 2">
    <name type="scientific">Streptomyces narbonensis</name>
    <dbReference type="NCBI Taxonomy" id="67333"/>
    <lineage>
        <taxon>Bacteria</taxon>
        <taxon>Bacillati</taxon>
        <taxon>Actinomycetota</taxon>
        <taxon>Actinomycetes</taxon>
        <taxon>Kitasatosporales</taxon>
        <taxon>Streptomycetaceae</taxon>
        <taxon>Streptomyces</taxon>
    </lineage>
</organism>
<dbReference type="Proteomes" id="UP001551329">
    <property type="component" value="Unassembled WGS sequence"/>
</dbReference>
<evidence type="ECO:0000313" key="2">
    <source>
        <dbReference type="Proteomes" id="UP001551329"/>
    </source>
</evidence>
<reference evidence="1 2" key="1">
    <citation type="submission" date="2024-06" db="EMBL/GenBank/DDBJ databases">
        <title>The Natural Products Discovery Center: Release of the First 8490 Sequenced Strains for Exploring Actinobacteria Biosynthetic Diversity.</title>
        <authorList>
            <person name="Kalkreuter E."/>
            <person name="Kautsar S.A."/>
            <person name="Yang D."/>
            <person name="Bader C.D."/>
            <person name="Teijaro C.N."/>
            <person name="Fluegel L."/>
            <person name="Davis C.M."/>
            <person name="Simpson J.R."/>
            <person name="Lauterbach L."/>
            <person name="Steele A.D."/>
            <person name="Gui C."/>
            <person name="Meng S."/>
            <person name="Li G."/>
            <person name="Viehrig K."/>
            <person name="Ye F."/>
            <person name="Su P."/>
            <person name="Kiefer A.F."/>
            <person name="Nichols A."/>
            <person name="Cepeda A.J."/>
            <person name="Yan W."/>
            <person name="Fan B."/>
            <person name="Jiang Y."/>
            <person name="Adhikari A."/>
            <person name="Zheng C.-J."/>
            <person name="Schuster L."/>
            <person name="Cowan T.M."/>
            <person name="Smanski M.J."/>
            <person name="Chevrette M.G."/>
            <person name="De Carvalho L.P.S."/>
            <person name="Shen B."/>
        </authorList>
    </citation>
    <scope>NUCLEOTIDE SEQUENCE [LARGE SCALE GENOMIC DNA]</scope>
    <source>
        <strain evidence="1 2">NPDC045974</strain>
    </source>
</reference>
<comment type="caution">
    <text evidence="1">The sequence shown here is derived from an EMBL/GenBank/DDBJ whole genome shotgun (WGS) entry which is preliminary data.</text>
</comment>
<proteinExistence type="predicted"/>
<accession>A0ABV3CKZ6</accession>